<dbReference type="Pfam" id="PF00512">
    <property type="entry name" value="HisKA"/>
    <property type="match status" value="1"/>
</dbReference>
<comment type="caution">
    <text evidence="8">The sequence shown here is derived from an EMBL/GenBank/DDBJ whole genome shotgun (WGS) entry which is preliminary data.</text>
</comment>
<evidence type="ECO:0000256" key="4">
    <source>
        <dbReference type="ARBA" id="ARBA00023012"/>
    </source>
</evidence>
<dbReference type="PROSITE" id="PS50109">
    <property type="entry name" value="HIS_KIN"/>
    <property type="match status" value="1"/>
</dbReference>
<feature type="domain" description="Histidine kinase" evidence="6">
    <location>
        <begin position="85"/>
        <end position="306"/>
    </location>
</feature>
<dbReference type="SMART" id="SM00388">
    <property type="entry name" value="HisKA"/>
    <property type="match status" value="1"/>
</dbReference>
<protein>
    <recommendedName>
        <fullName evidence="2">histidine kinase</fullName>
        <ecNumber evidence="2">2.7.13.3</ecNumber>
    </recommendedName>
</protein>
<organism evidence="8 9">
    <name type="scientific">Shimia sagamensis</name>
    <dbReference type="NCBI Taxonomy" id="1566352"/>
    <lineage>
        <taxon>Bacteria</taxon>
        <taxon>Pseudomonadati</taxon>
        <taxon>Pseudomonadota</taxon>
        <taxon>Alphaproteobacteria</taxon>
        <taxon>Rhodobacterales</taxon>
        <taxon>Roseobacteraceae</taxon>
    </lineage>
</organism>
<dbReference type="InterPro" id="IPR011006">
    <property type="entry name" value="CheY-like_superfamily"/>
</dbReference>
<dbReference type="PANTHER" id="PTHR45339">
    <property type="entry name" value="HYBRID SIGNAL TRANSDUCTION HISTIDINE KINASE J"/>
    <property type="match status" value="1"/>
</dbReference>
<dbReference type="Pfam" id="PF00072">
    <property type="entry name" value="Response_reg"/>
    <property type="match status" value="1"/>
</dbReference>
<keyword evidence="3 5" id="KW-0597">Phosphoprotein</keyword>
<dbReference type="CDD" id="cd16922">
    <property type="entry name" value="HATPase_EvgS-ArcB-TorS-like"/>
    <property type="match status" value="1"/>
</dbReference>
<gene>
    <name evidence="8" type="ORF">SAMN06265373_10977</name>
</gene>
<dbReference type="PANTHER" id="PTHR45339:SF1">
    <property type="entry name" value="HYBRID SIGNAL TRANSDUCTION HISTIDINE KINASE J"/>
    <property type="match status" value="1"/>
</dbReference>
<dbReference type="Gene3D" id="3.30.565.10">
    <property type="entry name" value="Histidine kinase-like ATPase, C-terminal domain"/>
    <property type="match status" value="1"/>
</dbReference>
<feature type="modified residue" description="4-aspartylphosphate" evidence="5">
    <location>
        <position position="379"/>
    </location>
</feature>
<keyword evidence="9" id="KW-1185">Reference proteome</keyword>
<feature type="domain" description="Response regulatory" evidence="7">
    <location>
        <begin position="330"/>
        <end position="449"/>
    </location>
</feature>
<dbReference type="Gene3D" id="1.10.287.130">
    <property type="match status" value="1"/>
</dbReference>
<dbReference type="InterPro" id="IPR036097">
    <property type="entry name" value="HisK_dim/P_sf"/>
</dbReference>
<evidence type="ECO:0000259" key="6">
    <source>
        <dbReference type="PROSITE" id="PS50109"/>
    </source>
</evidence>
<dbReference type="InterPro" id="IPR004358">
    <property type="entry name" value="Sig_transdc_His_kin-like_C"/>
</dbReference>
<dbReference type="EC" id="2.7.13.3" evidence="2"/>
<dbReference type="InterPro" id="IPR003594">
    <property type="entry name" value="HATPase_dom"/>
</dbReference>
<dbReference type="InterPro" id="IPR003661">
    <property type="entry name" value="HisK_dim/P_dom"/>
</dbReference>
<dbReference type="SMART" id="SM00448">
    <property type="entry name" value="REC"/>
    <property type="match status" value="1"/>
</dbReference>
<dbReference type="CDD" id="cd00082">
    <property type="entry name" value="HisKA"/>
    <property type="match status" value="1"/>
</dbReference>
<evidence type="ECO:0000256" key="3">
    <source>
        <dbReference type="ARBA" id="ARBA00022553"/>
    </source>
</evidence>
<dbReference type="SUPFAM" id="SSF55874">
    <property type="entry name" value="ATPase domain of HSP90 chaperone/DNA topoisomerase II/histidine kinase"/>
    <property type="match status" value="1"/>
</dbReference>
<dbReference type="Gene3D" id="3.40.50.2300">
    <property type="match status" value="1"/>
</dbReference>
<dbReference type="Pfam" id="PF02518">
    <property type="entry name" value="HATPase_c"/>
    <property type="match status" value="1"/>
</dbReference>
<name>A0ABY1PIU8_9RHOB</name>
<dbReference type="RefSeq" id="WP_283427581.1">
    <property type="nucleotide sequence ID" value="NZ_FXTY01000009.1"/>
</dbReference>
<dbReference type="CDD" id="cd17546">
    <property type="entry name" value="REC_hyHK_CKI1_RcsC-like"/>
    <property type="match status" value="1"/>
</dbReference>
<comment type="catalytic activity">
    <reaction evidence="1">
        <text>ATP + protein L-histidine = ADP + protein N-phospho-L-histidine.</text>
        <dbReference type="EC" id="2.7.13.3"/>
    </reaction>
</comment>
<dbReference type="SUPFAM" id="SSF47384">
    <property type="entry name" value="Homodimeric domain of signal transducing histidine kinase"/>
    <property type="match status" value="1"/>
</dbReference>
<dbReference type="InterPro" id="IPR001789">
    <property type="entry name" value="Sig_transdc_resp-reg_receiver"/>
</dbReference>
<sequence length="457" mass="49829">MYLREPIAPPSDAVSRRRYMRERVGREEAESILEGKSRELYEANQRLQKLLGTMEQAVRDRTSELEEARVAAESANEAKSAFLASMSHEIRTPLNGILGMAQALDDSGLSDDQAKLVAILGESGRLLLAIINDVLDISKIEAGKLEFEIIPYKLSDLVDGMRHHYQFRAEEKGLNFEAVLSEAANCSVHTDPVRLQQVVGNLLSNAIKFTDTGSVSLFIDLVPHRSGKIVLSLKVRDTGPGIPKSQQLRLFERFNQANTSVTRMHGGTGLGLAISRHICELMGGEVSLRSKPGAGAEFHAKVLVDPAEDRTGSIASVTAADAGRSLAGLRILAAEDNRTNQIVLKHMLKKVGLTLEIVENGSAAVHAWKAAHYDMILMDINMPVMDGLEATRQIREIESRDMLETTPILAVSANAMVHQVAGYLSEGMSGHVAKPISRECLVQAMANALAAEGRWPD</sequence>
<evidence type="ECO:0000313" key="8">
    <source>
        <dbReference type="EMBL" id="SMP33459.1"/>
    </source>
</evidence>
<evidence type="ECO:0000259" key="7">
    <source>
        <dbReference type="PROSITE" id="PS50110"/>
    </source>
</evidence>
<evidence type="ECO:0000256" key="2">
    <source>
        <dbReference type="ARBA" id="ARBA00012438"/>
    </source>
</evidence>
<keyword evidence="4" id="KW-0902">Two-component regulatory system</keyword>
<dbReference type="SUPFAM" id="SSF52172">
    <property type="entry name" value="CheY-like"/>
    <property type="match status" value="1"/>
</dbReference>
<dbReference type="Proteomes" id="UP001157961">
    <property type="component" value="Unassembled WGS sequence"/>
</dbReference>
<accession>A0ABY1PIU8</accession>
<evidence type="ECO:0000256" key="5">
    <source>
        <dbReference type="PROSITE-ProRule" id="PRU00169"/>
    </source>
</evidence>
<reference evidence="8 9" key="1">
    <citation type="submission" date="2017-05" db="EMBL/GenBank/DDBJ databases">
        <authorList>
            <person name="Varghese N."/>
            <person name="Submissions S."/>
        </authorList>
    </citation>
    <scope>NUCLEOTIDE SEQUENCE [LARGE SCALE GENOMIC DNA]</scope>
    <source>
        <strain evidence="8 9">DSM 29734</strain>
    </source>
</reference>
<dbReference type="InterPro" id="IPR036890">
    <property type="entry name" value="HATPase_C_sf"/>
</dbReference>
<dbReference type="EMBL" id="FXTY01000009">
    <property type="protein sequence ID" value="SMP33459.1"/>
    <property type="molecule type" value="Genomic_DNA"/>
</dbReference>
<dbReference type="PRINTS" id="PR00344">
    <property type="entry name" value="BCTRLSENSOR"/>
</dbReference>
<evidence type="ECO:0000256" key="1">
    <source>
        <dbReference type="ARBA" id="ARBA00000085"/>
    </source>
</evidence>
<dbReference type="PROSITE" id="PS50110">
    <property type="entry name" value="RESPONSE_REGULATORY"/>
    <property type="match status" value="1"/>
</dbReference>
<proteinExistence type="predicted"/>
<dbReference type="InterPro" id="IPR005467">
    <property type="entry name" value="His_kinase_dom"/>
</dbReference>
<dbReference type="SMART" id="SM00387">
    <property type="entry name" value="HATPase_c"/>
    <property type="match status" value="1"/>
</dbReference>
<evidence type="ECO:0000313" key="9">
    <source>
        <dbReference type="Proteomes" id="UP001157961"/>
    </source>
</evidence>